<comment type="caution">
    <text evidence="1">The sequence shown here is derived from an EMBL/GenBank/DDBJ whole genome shotgun (WGS) entry which is preliminary data.</text>
</comment>
<gene>
    <name evidence="1" type="ORF">MLD38_025190</name>
</gene>
<dbReference type="Proteomes" id="UP001057402">
    <property type="component" value="Chromosome 7"/>
</dbReference>
<proteinExistence type="predicted"/>
<sequence length="501" mass="54620">MNKKKKKHRKPPRDSTPPLPSVADAEAALFGALVEAFAKSVSPEDVPSACKDILGNPNPGAEALASRLSETLASNLSEADDHPSTCSTSSDSVFGKSSLSGSSDGYVEADFVGDRNGLRDRFKPKMVVASTGTVSSVLGKEYLKADLQKGVEPKPVGFRKIHDREDENKEKVQFLCTMLGEENELNFDVVRDVLCQCAYDVERALDVLLDFSASSHEHANIVFANHPDNGDGINDSASDYTSHSCDSELPDNIWSLGVNRSGRNSPEPSTIPEIQFLPPNGDSKLNASQEVLGSLYKVSKSPQHAPKTMNWRKMAKKMGAFGSGYDVPDCPTKPPVIPAEGGEYSLLRTKAQHHWDSMKSSYQKAAAAYSRGDKSYAAYLSDQGRKYSVMGQAADEKASLEIFKVRNKNIENDVTIDLHGQHVKQALNLLKIHLLLPSIKKLRVITGCGTHGMGKSKLKQSVLKLAEKEGIEWIEENRGTIMLKLDGQTDYSFVDSDSDSG</sequence>
<keyword evidence="2" id="KW-1185">Reference proteome</keyword>
<organism evidence="1 2">
    <name type="scientific">Melastoma candidum</name>
    <dbReference type="NCBI Taxonomy" id="119954"/>
    <lineage>
        <taxon>Eukaryota</taxon>
        <taxon>Viridiplantae</taxon>
        <taxon>Streptophyta</taxon>
        <taxon>Embryophyta</taxon>
        <taxon>Tracheophyta</taxon>
        <taxon>Spermatophyta</taxon>
        <taxon>Magnoliopsida</taxon>
        <taxon>eudicotyledons</taxon>
        <taxon>Gunneridae</taxon>
        <taxon>Pentapetalae</taxon>
        <taxon>rosids</taxon>
        <taxon>malvids</taxon>
        <taxon>Myrtales</taxon>
        <taxon>Melastomataceae</taxon>
        <taxon>Melastomatoideae</taxon>
        <taxon>Melastomateae</taxon>
        <taxon>Melastoma</taxon>
    </lineage>
</organism>
<name>A0ACB9NV18_9MYRT</name>
<evidence type="ECO:0000313" key="1">
    <source>
        <dbReference type="EMBL" id="KAI4340343.1"/>
    </source>
</evidence>
<evidence type="ECO:0000313" key="2">
    <source>
        <dbReference type="Proteomes" id="UP001057402"/>
    </source>
</evidence>
<reference evidence="2" key="1">
    <citation type="journal article" date="2023" name="Front. Plant Sci.">
        <title>Chromosomal-level genome assembly of Melastoma candidum provides insights into trichome evolution.</title>
        <authorList>
            <person name="Zhong Y."/>
            <person name="Wu W."/>
            <person name="Sun C."/>
            <person name="Zou P."/>
            <person name="Liu Y."/>
            <person name="Dai S."/>
            <person name="Zhou R."/>
        </authorList>
    </citation>
    <scope>NUCLEOTIDE SEQUENCE [LARGE SCALE GENOMIC DNA]</scope>
</reference>
<protein>
    <submittedName>
        <fullName evidence="1">Uncharacterized protein</fullName>
    </submittedName>
</protein>
<accession>A0ACB9NV18</accession>
<dbReference type="EMBL" id="CM042886">
    <property type="protein sequence ID" value="KAI4340343.1"/>
    <property type="molecule type" value="Genomic_DNA"/>
</dbReference>